<organism evidence="1 2">
    <name type="scientific">Bacillus cereus</name>
    <dbReference type="NCBI Taxonomy" id="1396"/>
    <lineage>
        <taxon>Bacteria</taxon>
        <taxon>Bacillati</taxon>
        <taxon>Bacillota</taxon>
        <taxon>Bacilli</taxon>
        <taxon>Bacillales</taxon>
        <taxon>Bacillaceae</taxon>
        <taxon>Bacillus</taxon>
        <taxon>Bacillus cereus group</taxon>
    </lineage>
</organism>
<reference evidence="1" key="1">
    <citation type="submission" date="2022-07" db="EMBL/GenBank/DDBJ databases">
        <title>Identification and characterization of Bacillus thuringiensis and other Bacillus cereus group isolates from spinach by whole genome sequencing.</title>
        <authorList>
            <person name="Zao X."/>
            <person name="Zervas A."/>
            <person name="Hendriks M."/>
            <person name="Rajkovic A."/>
            <person name="Van Overbeek L."/>
            <person name="Hendriksen N.B."/>
            <person name="Uyttendaele M."/>
        </authorList>
    </citation>
    <scope>NUCLEOTIDE SEQUENCE</scope>
    <source>
        <strain evidence="1">781001F-1</strain>
    </source>
</reference>
<evidence type="ECO:0000313" key="2">
    <source>
        <dbReference type="Proteomes" id="UP001204643"/>
    </source>
</evidence>
<accession>A0AAW5L990</accession>
<dbReference type="EMBL" id="JANHEB010000071">
    <property type="protein sequence ID" value="MCQ6288444.1"/>
    <property type="molecule type" value="Genomic_DNA"/>
</dbReference>
<dbReference type="InterPro" id="IPR027417">
    <property type="entry name" value="P-loop_NTPase"/>
</dbReference>
<evidence type="ECO:0000313" key="1">
    <source>
        <dbReference type="EMBL" id="MCQ6288444.1"/>
    </source>
</evidence>
<comment type="caution">
    <text evidence="1">The sequence shown here is derived from an EMBL/GenBank/DDBJ whole genome shotgun (WGS) entry which is preliminary data.</text>
</comment>
<gene>
    <name evidence="1" type="ORF">NPM19_27955</name>
</gene>
<proteinExistence type="predicted"/>
<dbReference type="RefSeq" id="WP_256425241.1">
    <property type="nucleotide sequence ID" value="NZ_JANHDY010000080.1"/>
</dbReference>
<dbReference type="Proteomes" id="UP001204643">
    <property type="component" value="Unassembled WGS sequence"/>
</dbReference>
<dbReference type="AlphaFoldDB" id="A0AAW5L990"/>
<dbReference type="Gene3D" id="3.40.50.300">
    <property type="entry name" value="P-loop containing nucleotide triphosphate hydrolases"/>
    <property type="match status" value="1"/>
</dbReference>
<name>A0AAW5L990_BACCE</name>
<protein>
    <submittedName>
        <fullName evidence="1">Sulfotransferase domain-containing protein</fullName>
    </submittedName>
</protein>
<dbReference type="SUPFAM" id="SSF52540">
    <property type="entry name" value="P-loop containing nucleoside triphosphate hydrolases"/>
    <property type="match status" value="1"/>
</dbReference>
<sequence>MTEDQLSPDQLNQWALKMIENLHPQTSPTFRKGKIGGWRDEFTDEMKEAFKAAGNLLISLEYEENLNW</sequence>